<dbReference type="Proteomes" id="UP000193495">
    <property type="component" value="Unassembled WGS sequence"/>
</dbReference>
<evidence type="ECO:0000313" key="7">
    <source>
        <dbReference type="Proteomes" id="UP000193495"/>
    </source>
</evidence>
<feature type="transmembrane region" description="Helical" evidence="5">
    <location>
        <begin position="169"/>
        <end position="188"/>
    </location>
</feature>
<keyword evidence="5" id="KW-0472">Membrane</keyword>
<dbReference type="GO" id="GO:0006011">
    <property type="term" value="P:UDP-alpha-D-glucose metabolic process"/>
    <property type="evidence" value="ECO:0007669"/>
    <property type="project" value="InterPro"/>
</dbReference>
<dbReference type="Gene3D" id="2.40.10.220">
    <property type="entry name" value="predicted glycosyltransferase like domains"/>
    <property type="match status" value="1"/>
</dbReference>
<reference evidence="6 7" key="1">
    <citation type="submission" date="2017-03" db="EMBL/GenBank/DDBJ databases">
        <authorList>
            <person name="Afonso C.L."/>
            <person name="Miller P.J."/>
            <person name="Scott M.A."/>
            <person name="Spackman E."/>
            <person name="Goraichik I."/>
            <person name="Dimitrov K.M."/>
            <person name="Suarez D.L."/>
            <person name="Swayne D.E."/>
        </authorList>
    </citation>
    <scope>NUCLEOTIDE SEQUENCE [LARGE SCALE GENOMIC DNA]</scope>
    <source>
        <strain evidence="6 7">CECT 8367</strain>
    </source>
</reference>
<dbReference type="RefSeq" id="WP_165761522.1">
    <property type="nucleotide sequence ID" value="NZ_FWFY01000025.1"/>
</dbReference>
<dbReference type="PANTHER" id="PTHR43867">
    <property type="entry name" value="CELLULOSE SYNTHASE CATALYTIC SUBUNIT A [UDP-FORMING]"/>
    <property type="match status" value="1"/>
</dbReference>
<evidence type="ECO:0000256" key="2">
    <source>
        <dbReference type="ARBA" id="ARBA00022676"/>
    </source>
</evidence>
<dbReference type="EMBL" id="FWFY01000025">
    <property type="protein sequence ID" value="SLN72484.1"/>
    <property type="molecule type" value="Genomic_DNA"/>
</dbReference>
<proteinExistence type="predicted"/>
<dbReference type="InterPro" id="IPR050321">
    <property type="entry name" value="Glycosyltr_2/OpgH_subfam"/>
</dbReference>
<feature type="transmembrane region" description="Helical" evidence="5">
    <location>
        <begin position="62"/>
        <end position="81"/>
    </location>
</feature>
<organism evidence="6 7">
    <name type="scientific">Limimaricola soesokkakensis</name>
    <dbReference type="NCBI Taxonomy" id="1343159"/>
    <lineage>
        <taxon>Bacteria</taxon>
        <taxon>Pseudomonadati</taxon>
        <taxon>Pseudomonadota</taxon>
        <taxon>Alphaproteobacteria</taxon>
        <taxon>Rhodobacterales</taxon>
        <taxon>Paracoccaceae</taxon>
        <taxon>Limimaricola</taxon>
    </lineage>
</organism>
<feature type="transmembrane region" description="Helical" evidence="5">
    <location>
        <begin position="323"/>
        <end position="346"/>
    </location>
</feature>
<feature type="transmembrane region" description="Helical" evidence="5">
    <location>
        <begin position="134"/>
        <end position="157"/>
    </location>
</feature>
<dbReference type="PRINTS" id="PR01439">
    <property type="entry name" value="CELLSNTHASEA"/>
</dbReference>
<dbReference type="EC" id="2.4.1.12" evidence="6"/>
<gene>
    <name evidence="6" type="primary">bcsA_2</name>
    <name evidence="6" type="ORF">LOS8367_03703</name>
</gene>
<dbReference type="InterPro" id="IPR003919">
    <property type="entry name" value="Cell_synth_A"/>
</dbReference>
<protein>
    <submittedName>
        <fullName evidence="6">Cellulose synthase catalytic subunit [UDP-forming]</fullName>
        <ecNumber evidence="6">2.4.1.12</ecNumber>
    </submittedName>
</protein>
<dbReference type="GO" id="GO:0035438">
    <property type="term" value="F:cyclic-di-GMP binding"/>
    <property type="evidence" value="ECO:0007669"/>
    <property type="project" value="InterPro"/>
</dbReference>
<evidence type="ECO:0000256" key="3">
    <source>
        <dbReference type="ARBA" id="ARBA00022679"/>
    </source>
</evidence>
<feature type="transmembrane region" description="Helical" evidence="5">
    <location>
        <begin position="30"/>
        <end position="50"/>
    </location>
</feature>
<evidence type="ECO:0000256" key="4">
    <source>
        <dbReference type="ARBA" id="ARBA00022989"/>
    </source>
</evidence>
<evidence type="ECO:0000256" key="5">
    <source>
        <dbReference type="SAM" id="Phobius"/>
    </source>
</evidence>
<dbReference type="AlphaFoldDB" id="A0A1X7A866"/>
<keyword evidence="2 6" id="KW-0328">Glycosyltransferase</keyword>
<sequence>MIQLLMTCNPFRIRGLSLFQRLCYFNSMSYWLFPVFRLVLLMAPLSYLFFGIELFVTTAGEAMAFMSSYLVITYLVQNALFGRTRHPFISEIYEIAQAPYLLRAVIGTFLNPRKASFKVTSKTETVNVAVLSDVYAPLLALFGLMLTGLGVLAWRWYAFPGDRDTLQIVGAWAVFNTLLVSAALRAVVEARQRRSAPRCTVEIPALVQGDAQDGAQHPALVTDISYGGAQLLLSSRPGQRQPQRYSRGAQLDFMPAPAFGFEDAVPVQTTIASVQVRDGNIVLGLDFTGARSGAASRTIAAMLNGDSERWRASRAARCQRMGLLQGAAQLLVLSAGGVASVGAILMRPRPARKVEVVESASGWLTSAPIERQAFIEGPSAYAPATGSAHPVSSLNGVRA</sequence>
<dbReference type="PANTHER" id="PTHR43867:SF2">
    <property type="entry name" value="CELLULOSE SYNTHASE CATALYTIC SUBUNIT A [UDP-FORMING]"/>
    <property type="match status" value="1"/>
</dbReference>
<keyword evidence="3 6" id="KW-0808">Transferase</keyword>
<evidence type="ECO:0000256" key="1">
    <source>
        <dbReference type="ARBA" id="ARBA00004141"/>
    </source>
</evidence>
<dbReference type="GO" id="GO:0016760">
    <property type="term" value="F:cellulose synthase (UDP-forming) activity"/>
    <property type="evidence" value="ECO:0007669"/>
    <property type="project" value="UniProtKB-EC"/>
</dbReference>
<keyword evidence="5" id="KW-0812">Transmembrane</keyword>
<keyword evidence="4 5" id="KW-1133">Transmembrane helix</keyword>
<name>A0A1X7A866_9RHOB</name>
<accession>A0A1X7A866</accession>
<dbReference type="GO" id="GO:0005886">
    <property type="term" value="C:plasma membrane"/>
    <property type="evidence" value="ECO:0007669"/>
    <property type="project" value="TreeGrafter"/>
</dbReference>
<comment type="subcellular location">
    <subcellularLocation>
        <location evidence="1">Membrane</location>
        <topology evidence="1">Multi-pass membrane protein</topology>
    </subcellularLocation>
</comment>
<evidence type="ECO:0000313" key="6">
    <source>
        <dbReference type="EMBL" id="SLN72484.1"/>
    </source>
</evidence>